<evidence type="ECO:0000313" key="1">
    <source>
        <dbReference type="EMBL" id="KRL47419.1"/>
    </source>
</evidence>
<dbReference type="EMBL" id="AZFC01000028">
    <property type="protein sequence ID" value="KRL47419.1"/>
    <property type="molecule type" value="Genomic_DNA"/>
</dbReference>
<comment type="caution">
    <text evidence="1">The sequence shown here is derived from an EMBL/GenBank/DDBJ whole genome shotgun (WGS) entry which is preliminary data.</text>
</comment>
<dbReference type="GO" id="GO:0032259">
    <property type="term" value="P:methylation"/>
    <property type="evidence" value="ECO:0007669"/>
    <property type="project" value="UniProtKB-KW"/>
</dbReference>
<dbReference type="InterPro" id="IPR029063">
    <property type="entry name" value="SAM-dependent_MTases_sf"/>
</dbReference>
<reference evidence="1 2" key="1">
    <citation type="journal article" date="2015" name="Genome Announc.">
        <title>Expanding the biotechnology potential of lactobacilli through comparative genomics of 213 strains and associated genera.</title>
        <authorList>
            <person name="Sun Z."/>
            <person name="Harris H.M."/>
            <person name="McCann A."/>
            <person name="Guo C."/>
            <person name="Argimon S."/>
            <person name="Zhang W."/>
            <person name="Yang X."/>
            <person name="Jeffery I.B."/>
            <person name="Cooney J.C."/>
            <person name="Kagawa T.F."/>
            <person name="Liu W."/>
            <person name="Song Y."/>
            <person name="Salvetti E."/>
            <person name="Wrobel A."/>
            <person name="Rasinkangas P."/>
            <person name="Parkhill J."/>
            <person name="Rea M.C."/>
            <person name="O'Sullivan O."/>
            <person name="Ritari J."/>
            <person name="Douillard F.P."/>
            <person name="Paul Ross R."/>
            <person name="Yang R."/>
            <person name="Briner A.E."/>
            <person name="Felis G.E."/>
            <person name="de Vos W.M."/>
            <person name="Barrangou R."/>
            <person name="Klaenhammer T.R."/>
            <person name="Caufield P.W."/>
            <person name="Cui Y."/>
            <person name="Zhang H."/>
            <person name="O'Toole P.W."/>
        </authorList>
    </citation>
    <scope>NUCLEOTIDE SEQUENCE [LARGE SCALE GENOMIC DNA]</scope>
    <source>
        <strain evidence="1 2">DSM 15429</strain>
    </source>
</reference>
<keyword evidence="1" id="KW-0808">Transferase</keyword>
<organism evidence="1 2">
    <name type="scientific">Levilactobacillus spicheri DSM 15429</name>
    <dbReference type="NCBI Taxonomy" id="1423805"/>
    <lineage>
        <taxon>Bacteria</taxon>
        <taxon>Bacillati</taxon>
        <taxon>Bacillota</taxon>
        <taxon>Bacilli</taxon>
        <taxon>Lactobacillales</taxon>
        <taxon>Lactobacillaceae</taxon>
        <taxon>Levilactobacillus</taxon>
    </lineage>
</organism>
<sequence length="304" mass="34728">MKVGWSERQPTFWFDTKGALSVNPRKLKQLKKSFRHQPLAQQKTAYIDRMTAYYQEFTEYPAIKLLISNVLLADKMLAAGDLPQQLPLLQLPDNSEDLIYQNLNQKFPKGDPVGDKLWDKLIAALPHLDHDLRYFRDYLEEHYGMWAYTPRPFISDLADFVGDRAVLEVMAGNGYISKGLRDAHKTVYATDSQTWTSENETGRHPLTAIEPLSALDAFHKYQDQVGVVVMSWSPDGLPLDWELLQAIRQANAQVDFVVIGEPHGATGSAAFWDNAEFIENADTRHLNRHYTAIDLIKDHVFLVK</sequence>
<dbReference type="GO" id="GO:0008168">
    <property type="term" value="F:methyltransferase activity"/>
    <property type="evidence" value="ECO:0007669"/>
    <property type="project" value="UniProtKB-KW"/>
</dbReference>
<dbReference type="PATRIC" id="fig|1423805.4.peg.2353"/>
<keyword evidence="1" id="KW-0489">Methyltransferase</keyword>
<accession>A0A0R1R234</accession>
<proteinExistence type="predicted"/>
<protein>
    <submittedName>
        <fullName evidence="1">SAM-dependent methyltransferase</fullName>
    </submittedName>
</protein>
<evidence type="ECO:0000313" key="2">
    <source>
        <dbReference type="Proteomes" id="UP000051835"/>
    </source>
</evidence>
<dbReference type="SUPFAM" id="SSF53335">
    <property type="entry name" value="S-adenosyl-L-methionine-dependent methyltransferases"/>
    <property type="match status" value="1"/>
</dbReference>
<dbReference type="Proteomes" id="UP000051835">
    <property type="component" value="Unassembled WGS sequence"/>
</dbReference>
<gene>
    <name evidence="1" type="ORF">FD37_GL002285</name>
</gene>
<dbReference type="AlphaFoldDB" id="A0A0R1R234"/>
<name>A0A0R1R234_9LACO</name>